<evidence type="ECO:0000313" key="2">
    <source>
        <dbReference type="EMBL" id="KAG9444228.1"/>
    </source>
</evidence>
<feature type="compositionally biased region" description="Basic and acidic residues" evidence="1">
    <location>
        <begin position="84"/>
        <end position="123"/>
    </location>
</feature>
<dbReference type="EMBL" id="JAINDJ010000006">
    <property type="protein sequence ID" value="KAG9444228.1"/>
    <property type="molecule type" value="Genomic_DNA"/>
</dbReference>
<proteinExistence type="predicted"/>
<name>A0AAV7EAI5_ARIFI</name>
<feature type="compositionally biased region" description="Basic and acidic residues" evidence="1">
    <location>
        <begin position="28"/>
        <end position="55"/>
    </location>
</feature>
<gene>
    <name evidence="2" type="ORF">H6P81_015568</name>
</gene>
<evidence type="ECO:0000313" key="3">
    <source>
        <dbReference type="Proteomes" id="UP000825729"/>
    </source>
</evidence>
<comment type="caution">
    <text evidence="2">The sequence shown here is derived from an EMBL/GenBank/DDBJ whole genome shotgun (WGS) entry which is preliminary data.</text>
</comment>
<sequence>MRTRAGSAHGAGKWEVGSGKEGGGPTSRADRATRIGVRDSDRDRLPKSNPAEDAKIPSGGPGILTGGIFLVLGVIGRVGAVGPEKGKRVPRPEKTGGRRRSEIRRRVGPEEGASRKREDLLVN</sequence>
<dbReference type="AlphaFoldDB" id="A0AAV7EAI5"/>
<protein>
    <submittedName>
        <fullName evidence="2">Uncharacterized protein</fullName>
    </submittedName>
</protein>
<organism evidence="2 3">
    <name type="scientific">Aristolochia fimbriata</name>
    <name type="common">White veined hardy Dutchman's pipe vine</name>
    <dbReference type="NCBI Taxonomy" id="158543"/>
    <lineage>
        <taxon>Eukaryota</taxon>
        <taxon>Viridiplantae</taxon>
        <taxon>Streptophyta</taxon>
        <taxon>Embryophyta</taxon>
        <taxon>Tracheophyta</taxon>
        <taxon>Spermatophyta</taxon>
        <taxon>Magnoliopsida</taxon>
        <taxon>Magnoliidae</taxon>
        <taxon>Piperales</taxon>
        <taxon>Aristolochiaceae</taxon>
        <taxon>Aristolochia</taxon>
    </lineage>
</organism>
<dbReference type="Proteomes" id="UP000825729">
    <property type="component" value="Unassembled WGS sequence"/>
</dbReference>
<feature type="region of interest" description="Disordered" evidence="1">
    <location>
        <begin position="1"/>
        <end position="62"/>
    </location>
</feature>
<reference evidence="2 3" key="1">
    <citation type="submission" date="2021-07" db="EMBL/GenBank/DDBJ databases">
        <title>The Aristolochia fimbriata genome: insights into angiosperm evolution, floral development and chemical biosynthesis.</title>
        <authorList>
            <person name="Jiao Y."/>
        </authorList>
    </citation>
    <scope>NUCLEOTIDE SEQUENCE [LARGE SCALE GENOMIC DNA]</scope>
    <source>
        <strain evidence="2">IBCAS-2021</strain>
        <tissue evidence="2">Leaf</tissue>
    </source>
</reference>
<evidence type="ECO:0000256" key="1">
    <source>
        <dbReference type="SAM" id="MobiDB-lite"/>
    </source>
</evidence>
<keyword evidence="3" id="KW-1185">Reference proteome</keyword>
<accession>A0AAV7EAI5</accession>
<feature type="region of interest" description="Disordered" evidence="1">
    <location>
        <begin position="80"/>
        <end position="123"/>
    </location>
</feature>